<dbReference type="RefSeq" id="WP_168363613.1">
    <property type="nucleotide sequence ID" value="NZ_CP033622.1"/>
</dbReference>
<evidence type="ECO:0000259" key="1">
    <source>
        <dbReference type="Pfam" id="PF13391"/>
    </source>
</evidence>
<evidence type="ECO:0000313" key="2">
    <source>
        <dbReference type="EMBL" id="QIZ52637.1"/>
    </source>
</evidence>
<dbReference type="AlphaFoldDB" id="A0AAE6Z2A9"/>
<dbReference type="Proteomes" id="UP000824976">
    <property type="component" value="Chromosome"/>
</dbReference>
<keyword evidence="2" id="KW-0255">Endonuclease</keyword>
<proteinExistence type="predicted"/>
<accession>A0AAE6Z2A9</accession>
<keyword evidence="2" id="KW-0540">Nuclease</keyword>
<evidence type="ECO:0000313" key="5">
    <source>
        <dbReference type="Proteomes" id="UP000824976"/>
    </source>
</evidence>
<dbReference type="Pfam" id="PF13391">
    <property type="entry name" value="HNH_2"/>
    <property type="match status" value="1"/>
</dbReference>
<dbReference type="GO" id="GO:0004519">
    <property type="term" value="F:endonuclease activity"/>
    <property type="evidence" value="ECO:0007669"/>
    <property type="project" value="UniProtKB-KW"/>
</dbReference>
<organism evidence="2 4">
    <name type="scientific">Dickeya zeae</name>
    <dbReference type="NCBI Taxonomy" id="204042"/>
    <lineage>
        <taxon>Bacteria</taxon>
        <taxon>Pseudomonadati</taxon>
        <taxon>Pseudomonadota</taxon>
        <taxon>Gammaproteobacteria</taxon>
        <taxon>Enterobacterales</taxon>
        <taxon>Pectobacteriaceae</taxon>
        <taxon>Dickeya</taxon>
    </lineage>
</organism>
<dbReference type="EMBL" id="CP040817">
    <property type="protein sequence ID" value="QYM92511.1"/>
    <property type="molecule type" value="Genomic_DNA"/>
</dbReference>
<protein>
    <submittedName>
        <fullName evidence="2">HNH endonuclease</fullName>
    </submittedName>
</protein>
<keyword evidence="5" id="KW-1185">Reference proteome</keyword>
<keyword evidence="2" id="KW-0378">Hydrolase</keyword>
<dbReference type="Proteomes" id="UP000500801">
    <property type="component" value="Chromosome"/>
</dbReference>
<gene>
    <name evidence="2" type="ORF">DWG24_18760</name>
    <name evidence="3" type="ORF">FGI21_11845</name>
</gene>
<reference evidence="2 4" key="1">
    <citation type="submission" date="2018-11" db="EMBL/GenBank/DDBJ databases">
        <title>Complete genome sequence of Dickeya zeae strain CE1 infecting Canna edulis Ker-Gawl. in China.</title>
        <authorList>
            <person name="Zhang J."/>
            <person name="Lin B."/>
            <person name="Shen H."/>
            <person name="Jiang S."/>
            <person name="Pu X."/>
            <person name="Sun D."/>
        </authorList>
    </citation>
    <scope>NUCLEOTIDE SEQUENCE [LARGE SCALE GENOMIC DNA]</scope>
    <source>
        <strain evidence="2 4">CE1</strain>
    </source>
</reference>
<dbReference type="InterPro" id="IPR003615">
    <property type="entry name" value="HNH_nuc"/>
</dbReference>
<evidence type="ECO:0000313" key="4">
    <source>
        <dbReference type="Proteomes" id="UP000500801"/>
    </source>
</evidence>
<dbReference type="EMBL" id="CP033622">
    <property type="protein sequence ID" value="QIZ52637.1"/>
    <property type="molecule type" value="Genomic_DNA"/>
</dbReference>
<sequence length="261" mass="29933">MAVSTLWTRDQLLVAFTLYSRLPFGKLHSRNPEIIDYAKLIGRTPSALAMKLVNIASLDPVIIDSGRTGLSQASKADRELWQELERDPQAFEQQCQQAITALTAPDDASQHAHDTAPPDYYGHERMAITTVRVGQQQFRKRVLKAYDERCCITGLEEPILLIASHIRPWKDIAEHRLDPCNGLCLSALHDKAFDQGLIGFNDHLELLLSPRLKMLSSEIVQNQFEQYEGKQLHLPTDPHHHPKLEHIRHHRKHLFEKHEQM</sequence>
<reference evidence="3 5" key="2">
    <citation type="submission" date="2019-06" db="EMBL/GenBank/DDBJ databases">
        <title>Complete genome of Dickeya zeae PL65.</title>
        <authorList>
            <person name="Boluk G."/>
            <person name="Arif M."/>
        </authorList>
    </citation>
    <scope>NUCLEOTIDE SEQUENCE [LARGE SCALE GENOMIC DNA]</scope>
    <source>
        <strain evidence="3 5">PL65</strain>
    </source>
</reference>
<evidence type="ECO:0000313" key="3">
    <source>
        <dbReference type="EMBL" id="QYM92511.1"/>
    </source>
</evidence>
<name>A0AAE6Z2A9_9GAMM</name>
<feature type="domain" description="HNH nuclease" evidence="1">
    <location>
        <begin position="150"/>
        <end position="201"/>
    </location>
</feature>